<evidence type="ECO:0000256" key="2">
    <source>
        <dbReference type="ARBA" id="ARBA00022603"/>
    </source>
</evidence>
<name>A0A3D8PQW2_9BACI</name>
<evidence type="ECO:0000313" key="7">
    <source>
        <dbReference type="Proteomes" id="UP000257143"/>
    </source>
</evidence>
<dbReference type="PANTHER" id="PTHR44942:SF4">
    <property type="entry name" value="METHYLTRANSFERASE TYPE 11 DOMAIN-CONTAINING PROTEIN"/>
    <property type="match status" value="1"/>
</dbReference>
<dbReference type="InterPro" id="IPR029063">
    <property type="entry name" value="SAM-dependent_MTases_sf"/>
</dbReference>
<accession>A0A3D8PQW2</accession>
<reference evidence="7" key="1">
    <citation type="submission" date="2017-11" db="EMBL/GenBank/DDBJ databases">
        <authorList>
            <person name="Zhu W."/>
        </authorList>
    </citation>
    <scope>NUCLEOTIDE SEQUENCE [LARGE SCALE GENOMIC DNA]</scope>
    <source>
        <strain evidence="7">CAU 1183</strain>
    </source>
</reference>
<dbReference type="SUPFAM" id="SSF53335">
    <property type="entry name" value="S-adenosyl-L-methionine-dependent methyltransferases"/>
    <property type="match status" value="1"/>
</dbReference>
<dbReference type="Pfam" id="PF08241">
    <property type="entry name" value="Methyltransf_11"/>
    <property type="match status" value="1"/>
</dbReference>
<dbReference type="Gene3D" id="3.40.50.150">
    <property type="entry name" value="Vaccinia Virus protein VP39"/>
    <property type="match status" value="1"/>
</dbReference>
<evidence type="ECO:0000256" key="1">
    <source>
        <dbReference type="ARBA" id="ARBA00008361"/>
    </source>
</evidence>
<evidence type="ECO:0000256" key="3">
    <source>
        <dbReference type="ARBA" id="ARBA00022679"/>
    </source>
</evidence>
<dbReference type="GO" id="GO:0032259">
    <property type="term" value="P:methylation"/>
    <property type="evidence" value="ECO:0007669"/>
    <property type="project" value="UniProtKB-KW"/>
</dbReference>
<protein>
    <submittedName>
        <fullName evidence="6">SAM-dependent methyltransferase</fullName>
    </submittedName>
</protein>
<keyword evidence="3 6" id="KW-0808">Transferase</keyword>
<dbReference type="InterPro" id="IPR013216">
    <property type="entry name" value="Methyltransf_11"/>
</dbReference>
<keyword evidence="7" id="KW-1185">Reference proteome</keyword>
<dbReference type="EMBL" id="PIOC01000017">
    <property type="protein sequence ID" value="RDW18374.1"/>
    <property type="molecule type" value="Genomic_DNA"/>
</dbReference>
<dbReference type="Proteomes" id="UP000257143">
    <property type="component" value="Unassembled WGS sequence"/>
</dbReference>
<evidence type="ECO:0000259" key="5">
    <source>
        <dbReference type="Pfam" id="PF08241"/>
    </source>
</evidence>
<feature type="domain" description="Methyltransferase type 11" evidence="5">
    <location>
        <begin position="48"/>
        <end position="142"/>
    </location>
</feature>
<dbReference type="OrthoDB" id="9797252at2"/>
<sequence length="272" mass="31065">MNQHTEANNINRFLGYSNLYDQNRPIPPSDIVKILTNYLQAAPQRVADVGCGTGLSSFIWLNNANEIIGVEPNDDMLEVAIANWNAQEKPASIQFVKALSTKLPFTSESIDIITCSQSFHWMEPQATLREFARVLNKGGVFAAYDCDWPPSFNKEVEESYKRLISQAEVLVEQLSTKEDQTYKWNKEEHLLQIRKSGLFSFAKEIVFHNWETCDADRYGNIALSQGSLQTALKLGANDLKDSITKFRNQVERVFAGKEHDILFYYRMRIAVK</sequence>
<proteinExistence type="inferred from homology"/>
<comment type="similarity">
    <text evidence="1">Belongs to the methyltransferase superfamily.</text>
</comment>
<keyword evidence="2 6" id="KW-0489">Methyltransferase</keyword>
<dbReference type="AlphaFoldDB" id="A0A3D8PQW2"/>
<organism evidence="6 7">
    <name type="scientific">Oceanobacillus arenosus</name>
    <dbReference type="NCBI Taxonomy" id="1229153"/>
    <lineage>
        <taxon>Bacteria</taxon>
        <taxon>Bacillati</taxon>
        <taxon>Bacillota</taxon>
        <taxon>Bacilli</taxon>
        <taxon>Bacillales</taxon>
        <taxon>Bacillaceae</taxon>
        <taxon>Oceanobacillus</taxon>
    </lineage>
</organism>
<dbReference type="InterPro" id="IPR051052">
    <property type="entry name" value="Diverse_substrate_MTase"/>
</dbReference>
<dbReference type="CDD" id="cd02440">
    <property type="entry name" value="AdoMet_MTases"/>
    <property type="match status" value="1"/>
</dbReference>
<dbReference type="PANTHER" id="PTHR44942">
    <property type="entry name" value="METHYLTRANSF_11 DOMAIN-CONTAINING PROTEIN"/>
    <property type="match status" value="1"/>
</dbReference>
<gene>
    <name evidence="6" type="ORF">CWR48_12415</name>
</gene>
<evidence type="ECO:0000313" key="6">
    <source>
        <dbReference type="EMBL" id="RDW18374.1"/>
    </source>
</evidence>
<keyword evidence="4" id="KW-0175">Coiled coil</keyword>
<evidence type="ECO:0000256" key="4">
    <source>
        <dbReference type="SAM" id="Coils"/>
    </source>
</evidence>
<feature type="coiled-coil region" evidence="4">
    <location>
        <begin position="153"/>
        <end position="180"/>
    </location>
</feature>
<dbReference type="GO" id="GO:0008757">
    <property type="term" value="F:S-adenosylmethionine-dependent methyltransferase activity"/>
    <property type="evidence" value="ECO:0007669"/>
    <property type="project" value="InterPro"/>
</dbReference>
<comment type="caution">
    <text evidence="6">The sequence shown here is derived from an EMBL/GenBank/DDBJ whole genome shotgun (WGS) entry which is preliminary data.</text>
</comment>
<dbReference type="RefSeq" id="WP_115773553.1">
    <property type="nucleotide sequence ID" value="NZ_PIOC01000017.1"/>
</dbReference>